<dbReference type="InterPro" id="IPR001789">
    <property type="entry name" value="Sig_transdc_resp-reg_receiver"/>
</dbReference>
<dbReference type="PANTHER" id="PTHR44520">
    <property type="entry name" value="RESPONSE REGULATOR RCP1-RELATED"/>
    <property type="match status" value="1"/>
</dbReference>
<evidence type="ECO:0000259" key="2">
    <source>
        <dbReference type="PROSITE" id="PS50110"/>
    </source>
</evidence>
<feature type="modified residue" description="4-aspartylphosphate" evidence="1">
    <location>
        <position position="65"/>
    </location>
</feature>
<dbReference type="Pfam" id="PF00072">
    <property type="entry name" value="Response_reg"/>
    <property type="match status" value="1"/>
</dbReference>
<dbReference type="SUPFAM" id="SSF52172">
    <property type="entry name" value="CheY-like"/>
    <property type="match status" value="1"/>
</dbReference>
<dbReference type="SMART" id="SM00448">
    <property type="entry name" value="REC"/>
    <property type="match status" value="1"/>
</dbReference>
<dbReference type="GO" id="GO:0000160">
    <property type="term" value="P:phosphorelay signal transduction system"/>
    <property type="evidence" value="ECO:0007669"/>
    <property type="project" value="InterPro"/>
</dbReference>
<dbReference type="PROSITE" id="PS50110">
    <property type="entry name" value="RESPONSE_REGULATORY"/>
    <property type="match status" value="1"/>
</dbReference>
<dbReference type="InterPro" id="IPR011006">
    <property type="entry name" value="CheY-like_superfamily"/>
</dbReference>
<dbReference type="RefSeq" id="WP_004766648.1">
    <property type="nucleotide sequence ID" value="NZ_AHMY02000059.1"/>
</dbReference>
<evidence type="ECO:0000313" key="4">
    <source>
        <dbReference type="Proteomes" id="UP000006253"/>
    </source>
</evidence>
<dbReference type="AlphaFoldDB" id="A0A0E2AZZ4"/>
<protein>
    <submittedName>
        <fullName evidence="3">Response regulator receiver domain protein</fullName>
    </submittedName>
</protein>
<comment type="caution">
    <text evidence="3">The sequence shown here is derived from an EMBL/GenBank/DDBJ whole genome shotgun (WGS) entry which is preliminary data.</text>
</comment>
<dbReference type="PANTHER" id="PTHR44520:SF2">
    <property type="entry name" value="RESPONSE REGULATOR RCP1"/>
    <property type="match status" value="1"/>
</dbReference>
<dbReference type="EMBL" id="AHMY02000059">
    <property type="protein sequence ID" value="EKO14081.1"/>
    <property type="molecule type" value="Genomic_DNA"/>
</dbReference>
<feature type="domain" description="Response regulatory" evidence="2">
    <location>
        <begin position="8"/>
        <end position="135"/>
    </location>
</feature>
<evidence type="ECO:0000313" key="3">
    <source>
        <dbReference type="EMBL" id="EKO14081.1"/>
    </source>
</evidence>
<organism evidence="3 4">
    <name type="scientific">Leptospira kirschneri str. H1</name>
    <dbReference type="NCBI Taxonomy" id="1049966"/>
    <lineage>
        <taxon>Bacteria</taxon>
        <taxon>Pseudomonadati</taxon>
        <taxon>Spirochaetota</taxon>
        <taxon>Spirochaetia</taxon>
        <taxon>Leptospirales</taxon>
        <taxon>Leptospiraceae</taxon>
        <taxon>Leptospira</taxon>
    </lineage>
</organism>
<dbReference type="Proteomes" id="UP000006253">
    <property type="component" value="Unassembled WGS sequence"/>
</dbReference>
<reference evidence="3 4" key="1">
    <citation type="submission" date="2012-10" db="EMBL/GenBank/DDBJ databases">
        <authorList>
            <person name="Harkins D.M."/>
            <person name="Durkin A.S."/>
            <person name="Brinkac L.M."/>
            <person name="Selengut J.D."/>
            <person name="Sanka R."/>
            <person name="DePew J."/>
            <person name="Purushe J."/>
            <person name="Peacock S.J."/>
            <person name="Thaipadungpanit J."/>
            <person name="Wuthiekanun V.W."/>
            <person name="Day N.P."/>
            <person name="Vinetz J.M."/>
            <person name="Sutton G.G."/>
            <person name="Nelson W.C."/>
            <person name="Fouts D.E."/>
        </authorList>
    </citation>
    <scope>NUCLEOTIDE SEQUENCE [LARGE SCALE GENOMIC DNA]</scope>
    <source>
        <strain evidence="3 4">H1</strain>
    </source>
</reference>
<sequence length="143" mass="16729">MQNKKLKCILLIDDNQDDNFFHERVIYKGNYAEKVVTKQSGQEALFFLKNKFNNIEPFPDLIFLDINMPGMNGWEFLEEYKKLDQEFQTSTIIIMLTTSDNPDDKNKFSHFGSTSDFKTKPLTNAMIDEILERYFSESVSTDS</sequence>
<dbReference type="Gene3D" id="3.40.50.2300">
    <property type="match status" value="1"/>
</dbReference>
<dbReference type="InterPro" id="IPR052893">
    <property type="entry name" value="TCS_response_regulator"/>
</dbReference>
<keyword evidence="1" id="KW-0597">Phosphoprotein</keyword>
<accession>A0A0E2AZZ4</accession>
<gene>
    <name evidence="3" type="ORF">LEP1GSC081_1973</name>
</gene>
<evidence type="ECO:0000256" key="1">
    <source>
        <dbReference type="PROSITE-ProRule" id="PRU00169"/>
    </source>
</evidence>
<proteinExistence type="predicted"/>
<name>A0A0E2AZZ4_9LEPT</name>